<evidence type="ECO:0000313" key="2">
    <source>
        <dbReference type="EMBL" id="GAA2209086.1"/>
    </source>
</evidence>
<dbReference type="EMBL" id="BAAAQX010000011">
    <property type="protein sequence ID" value="GAA2209086.1"/>
    <property type="molecule type" value="Genomic_DNA"/>
</dbReference>
<evidence type="ECO:0000256" key="1">
    <source>
        <dbReference type="SAM" id="Phobius"/>
    </source>
</evidence>
<organism evidence="2 3">
    <name type="scientific">Nonomuraea monospora</name>
    <dbReference type="NCBI Taxonomy" id="568818"/>
    <lineage>
        <taxon>Bacteria</taxon>
        <taxon>Bacillati</taxon>
        <taxon>Actinomycetota</taxon>
        <taxon>Actinomycetes</taxon>
        <taxon>Streptosporangiales</taxon>
        <taxon>Streptosporangiaceae</taxon>
        <taxon>Nonomuraea</taxon>
    </lineage>
</organism>
<feature type="transmembrane region" description="Helical" evidence="1">
    <location>
        <begin position="88"/>
        <end position="110"/>
    </location>
</feature>
<keyword evidence="1" id="KW-0812">Transmembrane</keyword>
<protein>
    <submittedName>
        <fullName evidence="2">Uncharacterized protein</fullName>
    </submittedName>
</protein>
<keyword evidence="3" id="KW-1185">Reference proteome</keyword>
<keyword evidence="1" id="KW-1133">Transmembrane helix</keyword>
<proteinExistence type="predicted"/>
<sequence length="165" mass="17721">MTPAPGGIPLLWSNRLQLCTFGCSFVFAICAILQGWLIINEETVRLSLHLAGRATVEASGFVAQLRVITAYYVLGNTLGMFALRGSNWAFWTTLLINLTQITGPLGLIPAQVHRAALELHGITGLLPTAVLCGGALVLTVTLISRIIPARQIWADLKAARMVGDN</sequence>
<feature type="transmembrane region" description="Helical" evidence="1">
    <location>
        <begin position="122"/>
        <end position="143"/>
    </location>
</feature>
<reference evidence="2 3" key="1">
    <citation type="journal article" date="2019" name="Int. J. Syst. Evol. Microbiol.">
        <title>The Global Catalogue of Microorganisms (GCM) 10K type strain sequencing project: providing services to taxonomists for standard genome sequencing and annotation.</title>
        <authorList>
            <consortium name="The Broad Institute Genomics Platform"/>
            <consortium name="The Broad Institute Genome Sequencing Center for Infectious Disease"/>
            <person name="Wu L."/>
            <person name="Ma J."/>
        </authorList>
    </citation>
    <scope>NUCLEOTIDE SEQUENCE [LARGE SCALE GENOMIC DNA]</scope>
    <source>
        <strain evidence="2 3">JCM 16114</strain>
    </source>
</reference>
<comment type="caution">
    <text evidence="2">The sequence shown here is derived from an EMBL/GenBank/DDBJ whole genome shotgun (WGS) entry which is preliminary data.</text>
</comment>
<name>A0ABN3CI76_9ACTN</name>
<gene>
    <name evidence="2" type="ORF">GCM10009850_045440</name>
</gene>
<dbReference type="RefSeq" id="WP_344477860.1">
    <property type="nucleotide sequence ID" value="NZ_BAAAQX010000011.1"/>
</dbReference>
<dbReference type="Proteomes" id="UP001499843">
    <property type="component" value="Unassembled WGS sequence"/>
</dbReference>
<feature type="transmembrane region" description="Helical" evidence="1">
    <location>
        <begin position="59"/>
        <end position="81"/>
    </location>
</feature>
<evidence type="ECO:0000313" key="3">
    <source>
        <dbReference type="Proteomes" id="UP001499843"/>
    </source>
</evidence>
<keyword evidence="1" id="KW-0472">Membrane</keyword>
<feature type="transmembrane region" description="Helical" evidence="1">
    <location>
        <begin position="18"/>
        <end position="39"/>
    </location>
</feature>
<accession>A0ABN3CI76</accession>